<evidence type="ECO:0008006" key="3">
    <source>
        <dbReference type="Google" id="ProtNLM"/>
    </source>
</evidence>
<proteinExistence type="predicted"/>
<dbReference type="PANTHER" id="PTHR28037:SF1">
    <property type="entry name" value="ALCOHOL O-ACETYLTRANSFERASE 1-RELATED"/>
    <property type="match status" value="1"/>
</dbReference>
<evidence type="ECO:0000313" key="2">
    <source>
        <dbReference type="Proteomes" id="UP001486565"/>
    </source>
</evidence>
<dbReference type="InterPro" id="IPR052058">
    <property type="entry name" value="Alcohol_O-acetyltransferase"/>
</dbReference>
<accession>A0ABZ2Y6E6</accession>
<name>A0ABZ2Y6E6_9FIRM</name>
<sequence>MRQHSKNWYKLDNAGKLYPSITSTRVSTVFRVSATLYDEVNPTLLQIALNNIIERFPYYKVNLKRGLFWYYFEYTRNYPVVEKETFYPCMFMHYKRKKSFPFRVLYFNKKISIEISHSITDGTGVVIFLKSLLVEYFRLIDNKLCLEKDPGIFFSHDPIDQEEAEDAFQKYYQKNIPDPPKLNKAFHLPFKLNSKGEYHIITGIIPTEPLLAAAKKHQVSLTQFLLALYFDTIQDFIHSNHIKLRHPVVMNVPVNLRNLYPSKTMRNFFISITPQIDFRLGTYSFDEILDYIKCYMKMAITRKNISQYIHKNVKNEKSLFVRLTPLFIKNLLMPALYSKYAERNFTSSISNLGQITMPKSIEDKIERFEFYPPPSRGNIIKIGVGSYKDKIYISFGSLTKATEIEKIFFRKIRKMNIPVKIETNRE</sequence>
<dbReference type="Proteomes" id="UP001486565">
    <property type="component" value="Chromosome"/>
</dbReference>
<gene>
    <name evidence="1" type="ORF">QBE51_00395</name>
</gene>
<reference evidence="1 2" key="1">
    <citation type="submission" date="2023-03" db="EMBL/GenBank/DDBJ databases">
        <title>Novel Species.</title>
        <authorList>
            <person name="Ma S."/>
        </authorList>
    </citation>
    <scope>NUCLEOTIDE SEQUENCE [LARGE SCALE GENOMIC DNA]</scope>
    <source>
        <strain evidence="1 2">LIND6LT2</strain>
    </source>
</reference>
<dbReference type="PANTHER" id="PTHR28037">
    <property type="entry name" value="ALCOHOL O-ACETYLTRANSFERASE 1-RELATED"/>
    <property type="match status" value="1"/>
</dbReference>
<protein>
    <recommendedName>
        <fullName evidence="3">Alcohol acetyltransferase</fullName>
    </recommendedName>
</protein>
<dbReference type="EMBL" id="CP121687">
    <property type="protein sequence ID" value="WZL70024.1"/>
    <property type="molecule type" value="Genomic_DNA"/>
</dbReference>
<evidence type="ECO:0000313" key="1">
    <source>
        <dbReference type="EMBL" id="WZL70024.1"/>
    </source>
</evidence>
<dbReference type="RefSeq" id="WP_341876987.1">
    <property type="nucleotide sequence ID" value="NZ_CP121687.1"/>
</dbReference>
<organism evidence="1 2">
    <name type="scientific">Defluviitalea saccharophila</name>
    <dbReference type="NCBI Taxonomy" id="879970"/>
    <lineage>
        <taxon>Bacteria</taxon>
        <taxon>Bacillati</taxon>
        <taxon>Bacillota</taxon>
        <taxon>Clostridia</taxon>
        <taxon>Lachnospirales</taxon>
        <taxon>Defluviitaleaceae</taxon>
        <taxon>Defluviitalea</taxon>
    </lineage>
</organism>
<keyword evidence="2" id="KW-1185">Reference proteome</keyword>